<name>A0ABR3R876_9PLEO</name>
<comment type="caution">
    <text evidence="1">The sequence shown here is derived from an EMBL/GenBank/DDBJ whole genome shotgun (WGS) entry which is preliminary data.</text>
</comment>
<protein>
    <recommendedName>
        <fullName evidence="3">F-box domain-containing protein</fullName>
    </recommendedName>
</protein>
<accession>A0ABR3R876</accession>
<organism evidence="1 2">
    <name type="scientific">Paraconiothyrium brasiliense</name>
    <dbReference type="NCBI Taxonomy" id="300254"/>
    <lineage>
        <taxon>Eukaryota</taxon>
        <taxon>Fungi</taxon>
        <taxon>Dikarya</taxon>
        <taxon>Ascomycota</taxon>
        <taxon>Pezizomycotina</taxon>
        <taxon>Dothideomycetes</taxon>
        <taxon>Pleosporomycetidae</taxon>
        <taxon>Pleosporales</taxon>
        <taxon>Massarineae</taxon>
        <taxon>Didymosphaeriaceae</taxon>
        <taxon>Paraconiothyrium</taxon>
    </lineage>
</organism>
<evidence type="ECO:0000313" key="1">
    <source>
        <dbReference type="EMBL" id="KAL1600621.1"/>
    </source>
</evidence>
<evidence type="ECO:0008006" key="3">
    <source>
        <dbReference type="Google" id="ProtNLM"/>
    </source>
</evidence>
<proteinExistence type="predicted"/>
<dbReference type="Proteomes" id="UP001521785">
    <property type="component" value="Unassembled WGS sequence"/>
</dbReference>
<keyword evidence="2" id="KW-1185">Reference proteome</keyword>
<dbReference type="EMBL" id="JAKJXO020000009">
    <property type="protein sequence ID" value="KAL1600621.1"/>
    <property type="molecule type" value="Genomic_DNA"/>
</dbReference>
<evidence type="ECO:0000313" key="2">
    <source>
        <dbReference type="Proteomes" id="UP001521785"/>
    </source>
</evidence>
<sequence length="458" mass="51858">MPPQGLSGLPEEILLYIVEAACEGEKFTRIHNLLVVNRQISRLALPFLYRHIRDGDFVNDESDAFRRLVLTLLFDPAKAQYVQSFSLEHGVNFGGGLGLANTKGYTGIKKHGCTAEQHAELQRLIDILNKYEVGEEARKRWKKDYVNDRHWEMILALLLARLPNVRELTILDAYDEYWEVFEYVVDALTAACQEPKTGVTAPFTRLEKVNMGDGKQIGDGDNFHQEDPDKWFLDLKPKSTNYTSLTFRPSSMLLSEHLVRFLATAKALETFDYHIGHAWAWIPLSTPELSRALNQHKETLKSITLQRLVLEVEDDDEIITPMSFKEYAALTHLNIAFDLLFGCSDESPPDATAAQMHIVDALPESLETLEIVQCDKEEQARAATTAVSAVLRLKEERWPKLEKVTVAVMDPCQDILKGIQKESQDEGETHGVRYVATSCRECWVNGLEIGSPVPDEDE</sequence>
<reference evidence="1 2" key="1">
    <citation type="submission" date="2024-02" db="EMBL/GenBank/DDBJ databases">
        <title>De novo assembly and annotation of 12 fungi associated with fruit tree decline syndrome in Ontario, Canada.</title>
        <authorList>
            <person name="Sulman M."/>
            <person name="Ellouze W."/>
            <person name="Ilyukhin E."/>
        </authorList>
    </citation>
    <scope>NUCLEOTIDE SEQUENCE [LARGE SCALE GENOMIC DNA]</scope>
    <source>
        <strain evidence="1 2">M42-189</strain>
    </source>
</reference>
<gene>
    <name evidence="1" type="ORF">SLS60_007007</name>
</gene>